<dbReference type="EC" id="3.1.21.-" evidence="6"/>
<keyword evidence="6" id="KW-0255">Endonuclease</keyword>
<dbReference type="Pfam" id="PF01420">
    <property type="entry name" value="Methylase_S"/>
    <property type="match status" value="2"/>
</dbReference>
<keyword evidence="4" id="KW-0175">Coiled coil</keyword>
<dbReference type="PANTHER" id="PTHR43140">
    <property type="entry name" value="TYPE-1 RESTRICTION ENZYME ECOKI SPECIFICITY PROTEIN"/>
    <property type="match status" value="1"/>
</dbReference>
<dbReference type="Proteomes" id="UP001348149">
    <property type="component" value="Unassembled WGS sequence"/>
</dbReference>
<keyword evidence="7" id="KW-1185">Reference proteome</keyword>
<dbReference type="GO" id="GO:0004519">
    <property type="term" value="F:endonuclease activity"/>
    <property type="evidence" value="ECO:0007669"/>
    <property type="project" value="UniProtKB-KW"/>
</dbReference>
<feature type="coiled-coil region" evidence="4">
    <location>
        <begin position="241"/>
        <end position="275"/>
    </location>
</feature>
<dbReference type="SUPFAM" id="SSF116734">
    <property type="entry name" value="DNA methylase specificity domain"/>
    <property type="match status" value="2"/>
</dbReference>
<organism evidence="6 7">
    <name type="scientific">Mesobacterium hydrothermale</name>
    <dbReference type="NCBI Taxonomy" id="3111907"/>
    <lineage>
        <taxon>Bacteria</taxon>
        <taxon>Pseudomonadati</taxon>
        <taxon>Pseudomonadota</taxon>
        <taxon>Alphaproteobacteria</taxon>
        <taxon>Rhodobacterales</taxon>
        <taxon>Roseobacteraceae</taxon>
        <taxon>Mesobacterium</taxon>
    </lineage>
</organism>
<sequence>MNPERLLALYENVADAPDAVPRLRRFVLDLAVRGKLVPQDASDEPASELLKRIAAEKARLVKAGEIRKSRKEADLSAEDPHELPDKWIWVPFGELHHLVRGVTYSKADVSETASAGFVPILRANNIGSTLTHDDPVYVKSDRVSPDQYLRRGDYMIALSSGSKNLVGKAAMVPDDLDEAFGGFCGAVRLFDPSLVGFVGVFLSSDLYRESISAGSRGIGINNLKKEVLANLHFPLPPLAEQRRIVAKVEELMALLDRLEAARGAAEAIRDRLTAASLARLTAPDTDPPDFPANARFALATLPTLTTRPDQIKSLRQTILNLAVRGKLVEQDPSDEPVSASLSAISAKRDDMVKKKELRREKLLNPVEEDDAPFQIPSTWQWVRVGELALFTQYGTSAKAAPSEAGIPVLTMGNIQDGAVVRTNEKRIPETSDELPSLYLKNLDLLYNRTNSAELVGKTGLYRGDDDCLTFASYLIRIRLSADHTSPIYVNLAMNAPDFRETQIVPHIKKQTGQANVSGSALKNMLIPLPPLAEQHRIVAKVDALMALCDRLEAALTTADTTRARLLEALLHEALTPTDAKEMEAAE</sequence>
<evidence type="ECO:0000313" key="7">
    <source>
        <dbReference type="Proteomes" id="UP001348149"/>
    </source>
</evidence>
<feature type="domain" description="Type I restriction modification DNA specificity" evidence="5">
    <location>
        <begin position="84"/>
        <end position="260"/>
    </location>
</feature>
<evidence type="ECO:0000256" key="4">
    <source>
        <dbReference type="SAM" id="Coils"/>
    </source>
</evidence>
<dbReference type="CDD" id="cd17524">
    <property type="entry name" value="RMtype1_S_EcoUTORF5051P-TRD2-CR2_like"/>
    <property type="match status" value="1"/>
</dbReference>
<name>A0ABU6HJZ9_9RHOB</name>
<evidence type="ECO:0000256" key="1">
    <source>
        <dbReference type="ARBA" id="ARBA00010923"/>
    </source>
</evidence>
<dbReference type="RefSeq" id="WP_326298782.1">
    <property type="nucleotide sequence ID" value="NZ_JAYLLH010000028.1"/>
</dbReference>
<dbReference type="EMBL" id="JAYLLH010000028">
    <property type="protein sequence ID" value="MEC3862759.1"/>
    <property type="molecule type" value="Genomic_DNA"/>
</dbReference>
<proteinExistence type="inferred from homology"/>
<dbReference type="InterPro" id="IPR051212">
    <property type="entry name" value="Type-I_RE_S_subunit"/>
</dbReference>
<comment type="caution">
    <text evidence="6">The sequence shown here is derived from an EMBL/GenBank/DDBJ whole genome shotgun (WGS) entry which is preliminary data.</text>
</comment>
<evidence type="ECO:0000313" key="6">
    <source>
        <dbReference type="EMBL" id="MEC3862759.1"/>
    </source>
</evidence>
<accession>A0ABU6HJZ9</accession>
<keyword evidence="6" id="KW-0540">Nuclease</keyword>
<dbReference type="CDD" id="cd17252">
    <property type="entry name" value="RMtype1_S_EcoKI-TRD1-CR1_like"/>
    <property type="match status" value="1"/>
</dbReference>
<keyword evidence="2" id="KW-0680">Restriction system</keyword>
<dbReference type="PANTHER" id="PTHR43140:SF1">
    <property type="entry name" value="TYPE I RESTRICTION ENZYME ECOKI SPECIFICITY SUBUNIT"/>
    <property type="match status" value="1"/>
</dbReference>
<evidence type="ECO:0000259" key="5">
    <source>
        <dbReference type="Pfam" id="PF01420"/>
    </source>
</evidence>
<dbReference type="Gene3D" id="3.90.220.20">
    <property type="entry name" value="DNA methylase specificity domains"/>
    <property type="match status" value="2"/>
</dbReference>
<dbReference type="InterPro" id="IPR000055">
    <property type="entry name" value="Restrct_endonuc_typeI_TRD"/>
</dbReference>
<dbReference type="GO" id="GO:0016787">
    <property type="term" value="F:hydrolase activity"/>
    <property type="evidence" value="ECO:0007669"/>
    <property type="project" value="UniProtKB-KW"/>
</dbReference>
<dbReference type="InterPro" id="IPR044946">
    <property type="entry name" value="Restrct_endonuc_typeI_TRD_sf"/>
</dbReference>
<keyword evidence="3" id="KW-0238">DNA-binding</keyword>
<protein>
    <submittedName>
        <fullName evidence="6">Restriction endonuclease subunit S</fullName>
        <ecNumber evidence="6">3.1.21.-</ecNumber>
    </submittedName>
</protein>
<reference evidence="6 7" key="1">
    <citation type="submission" date="2024-01" db="EMBL/GenBank/DDBJ databases">
        <title>Mesobacterium rodlantinim sp. nov., isolated from shallow sea hydrothermal systems off Kueishantao Island.</title>
        <authorList>
            <person name="Su Z."/>
            <person name="Tang K."/>
        </authorList>
    </citation>
    <scope>NUCLEOTIDE SEQUENCE [LARGE SCALE GENOMIC DNA]</scope>
    <source>
        <strain evidence="6 7">TK19101</strain>
    </source>
</reference>
<comment type="similarity">
    <text evidence="1">Belongs to the type-I restriction system S methylase family.</text>
</comment>
<gene>
    <name evidence="6" type="ORF">VK792_15815</name>
</gene>
<evidence type="ECO:0000256" key="2">
    <source>
        <dbReference type="ARBA" id="ARBA00022747"/>
    </source>
</evidence>
<keyword evidence="6" id="KW-0378">Hydrolase</keyword>
<feature type="domain" description="Type I restriction modification DNA specificity" evidence="5">
    <location>
        <begin position="376"/>
        <end position="555"/>
    </location>
</feature>
<evidence type="ECO:0000256" key="3">
    <source>
        <dbReference type="ARBA" id="ARBA00023125"/>
    </source>
</evidence>